<feature type="transmembrane region" description="Helical" evidence="8">
    <location>
        <begin position="92"/>
        <end position="113"/>
    </location>
</feature>
<dbReference type="Proteomes" id="UP000019141">
    <property type="component" value="Unassembled WGS sequence"/>
</dbReference>
<dbReference type="Pfam" id="PF00909">
    <property type="entry name" value="Ammonium_transp"/>
    <property type="match status" value="1"/>
</dbReference>
<dbReference type="InterPro" id="IPR024041">
    <property type="entry name" value="NH4_transpt_AmtB-like_dom"/>
</dbReference>
<keyword evidence="3 8" id="KW-0813">Transport</keyword>
<keyword evidence="6 8" id="KW-0472">Membrane</keyword>
<dbReference type="InterPro" id="IPR001905">
    <property type="entry name" value="Ammonium_transpt"/>
</dbReference>
<comment type="similarity">
    <text evidence="2 8">Belongs to the ammonia transporter channel (TC 1.A.11.2) family.</text>
</comment>
<dbReference type="PROSITE" id="PS01219">
    <property type="entry name" value="AMMONIUM_TRANSP"/>
    <property type="match status" value="1"/>
</dbReference>
<feature type="transmembrane region" description="Helical" evidence="8">
    <location>
        <begin position="232"/>
        <end position="254"/>
    </location>
</feature>
<keyword evidence="4 8" id="KW-0812">Transmembrane</keyword>
<feature type="transmembrane region" description="Helical" evidence="8">
    <location>
        <begin position="288"/>
        <end position="307"/>
    </location>
</feature>
<comment type="caution">
    <text evidence="10">The sequence shown here is derived from an EMBL/GenBank/DDBJ whole genome shotgun (WGS) entry which is preliminary data.</text>
</comment>
<feature type="transmembrane region" description="Helical" evidence="8">
    <location>
        <begin position="347"/>
        <end position="369"/>
    </location>
</feature>
<dbReference type="InterPro" id="IPR018047">
    <property type="entry name" value="Ammonium_transpt_CS"/>
</dbReference>
<evidence type="ECO:0000313" key="11">
    <source>
        <dbReference type="Proteomes" id="UP000019141"/>
    </source>
</evidence>
<evidence type="ECO:0000256" key="6">
    <source>
        <dbReference type="ARBA" id="ARBA00023136"/>
    </source>
</evidence>
<evidence type="ECO:0000256" key="1">
    <source>
        <dbReference type="ARBA" id="ARBA00004141"/>
    </source>
</evidence>
<dbReference type="PANTHER" id="PTHR11730">
    <property type="entry name" value="AMMONIUM TRANSPORTER"/>
    <property type="match status" value="1"/>
</dbReference>
<dbReference type="PATRIC" id="fig|1429438.4.peg.7417"/>
<dbReference type="AlphaFoldDB" id="W4L5J0"/>
<protein>
    <recommendedName>
        <fullName evidence="8">Ammonium transporter</fullName>
    </recommendedName>
</protein>
<keyword evidence="11" id="KW-1185">Reference proteome</keyword>
<dbReference type="EMBL" id="AZHW01001252">
    <property type="protein sequence ID" value="ETW93348.1"/>
    <property type="molecule type" value="Genomic_DNA"/>
</dbReference>
<evidence type="ECO:0000256" key="2">
    <source>
        <dbReference type="ARBA" id="ARBA00005887"/>
    </source>
</evidence>
<feature type="transmembrane region" description="Helical" evidence="8">
    <location>
        <begin position="120"/>
        <end position="141"/>
    </location>
</feature>
<dbReference type="PANTHER" id="PTHR11730:SF6">
    <property type="entry name" value="AMMONIUM TRANSPORTER"/>
    <property type="match status" value="1"/>
</dbReference>
<organism evidence="10 11">
    <name type="scientific">Entotheonella factor</name>
    <dbReference type="NCBI Taxonomy" id="1429438"/>
    <lineage>
        <taxon>Bacteria</taxon>
        <taxon>Pseudomonadati</taxon>
        <taxon>Nitrospinota/Tectimicrobiota group</taxon>
        <taxon>Candidatus Tectimicrobiota</taxon>
        <taxon>Candidatus Entotheonellia</taxon>
        <taxon>Candidatus Entotheonellales</taxon>
        <taxon>Candidatus Entotheonellaceae</taxon>
        <taxon>Candidatus Entotheonella</taxon>
    </lineage>
</organism>
<dbReference type="InterPro" id="IPR029020">
    <property type="entry name" value="Ammonium/urea_transptr"/>
</dbReference>
<keyword evidence="7 8" id="KW-0924">Ammonia transport</keyword>
<feature type="transmembrane region" description="Helical" evidence="8">
    <location>
        <begin position="161"/>
        <end position="182"/>
    </location>
</feature>
<evidence type="ECO:0000259" key="9">
    <source>
        <dbReference type="Pfam" id="PF00909"/>
    </source>
</evidence>
<dbReference type="GO" id="GO:0008519">
    <property type="term" value="F:ammonium channel activity"/>
    <property type="evidence" value="ECO:0007669"/>
    <property type="project" value="InterPro"/>
</dbReference>
<evidence type="ECO:0000313" key="10">
    <source>
        <dbReference type="EMBL" id="ETW93348.1"/>
    </source>
</evidence>
<dbReference type="NCBIfam" id="TIGR00836">
    <property type="entry name" value="amt"/>
    <property type="match status" value="1"/>
</dbReference>
<accession>W4L5J0</accession>
<dbReference type="GO" id="GO:0097272">
    <property type="term" value="P:ammonium homeostasis"/>
    <property type="evidence" value="ECO:0007669"/>
    <property type="project" value="TreeGrafter"/>
</dbReference>
<reference evidence="10 11" key="1">
    <citation type="journal article" date="2014" name="Nature">
        <title>An environmental bacterial taxon with a large and distinct metabolic repertoire.</title>
        <authorList>
            <person name="Wilson M.C."/>
            <person name="Mori T."/>
            <person name="Ruckert C."/>
            <person name="Uria A.R."/>
            <person name="Helf M.J."/>
            <person name="Takada K."/>
            <person name="Gernert C."/>
            <person name="Steffens U.A."/>
            <person name="Heycke N."/>
            <person name="Schmitt S."/>
            <person name="Rinke C."/>
            <person name="Helfrich E.J."/>
            <person name="Brachmann A.O."/>
            <person name="Gurgui C."/>
            <person name="Wakimoto T."/>
            <person name="Kracht M."/>
            <person name="Crusemann M."/>
            <person name="Hentschel U."/>
            <person name="Abe I."/>
            <person name="Matsunaga S."/>
            <person name="Kalinowski J."/>
            <person name="Takeyama H."/>
            <person name="Piel J."/>
        </authorList>
    </citation>
    <scope>NUCLEOTIDE SEQUENCE [LARGE SCALE GENOMIC DNA]</scope>
    <source>
        <strain evidence="11">TSY1</strain>
    </source>
</reference>
<keyword evidence="5 8" id="KW-1133">Transmembrane helix</keyword>
<comment type="subcellular location">
    <subcellularLocation>
        <location evidence="8">Cell membrane</location>
        <topology evidence="8">Multi-pass membrane protein</topology>
    </subcellularLocation>
    <subcellularLocation>
        <location evidence="1">Membrane</location>
        <topology evidence="1">Multi-pass membrane protein</topology>
    </subcellularLocation>
</comment>
<feature type="transmembrane region" description="Helical" evidence="8">
    <location>
        <begin position="203"/>
        <end position="220"/>
    </location>
</feature>
<feature type="transmembrane region" description="Helical" evidence="8">
    <location>
        <begin position="53"/>
        <end position="72"/>
    </location>
</feature>
<feature type="domain" description="Ammonium transporter AmtB-like" evidence="9">
    <location>
        <begin position="13"/>
        <end position="399"/>
    </location>
</feature>
<evidence type="ECO:0000256" key="7">
    <source>
        <dbReference type="ARBA" id="ARBA00023177"/>
    </source>
</evidence>
<gene>
    <name evidence="10" type="ORF">ETSY1_39590</name>
</gene>
<evidence type="ECO:0000256" key="5">
    <source>
        <dbReference type="ARBA" id="ARBA00022989"/>
    </source>
</evidence>
<sequence>MDGTALQLSLNTVWLVMAAALVFFMQAGFAMLEGGMVRSKNTVNVIMKNYVDMCFAGLFFWAVGYGLMYGANPTGWYGTDRFLLHDASNWNYTLLFYQMMFAATAATIVSGAVAERMRYAPYVVSSIFISSFIYAIFGSWAWGSLSGETSGWLKSMGFIDFAGSTVVHSVGGWCALTGVIVLGPRLGRFGHDGESRTIAGHNLPLLALGAFILWVGWFGFNGGSVLEANASLGAVVLNTHLSGVAGVAGTILFLKLLGKPILMTSTINGGLAGLVSITAGAAYMEPPFAILTGFIGGIAMVIATGVFESLKLDDTVGAVAVHGVAGAWGTLAVGLFRTGHLFDVDQILVQVIGIGAALLWSVTTSFVMWKAISMVMGLRVNTLHEQRGLDFSEHYEVSYPEFQQDLLHSGKE</sequence>
<evidence type="ECO:0000256" key="3">
    <source>
        <dbReference type="ARBA" id="ARBA00022448"/>
    </source>
</evidence>
<dbReference type="GO" id="GO:0005886">
    <property type="term" value="C:plasma membrane"/>
    <property type="evidence" value="ECO:0007669"/>
    <property type="project" value="UniProtKB-SubCell"/>
</dbReference>
<dbReference type="Gene3D" id="1.10.3430.10">
    <property type="entry name" value="Ammonium transporter AmtB like domains"/>
    <property type="match status" value="1"/>
</dbReference>
<feature type="transmembrane region" description="Helical" evidence="8">
    <location>
        <begin position="261"/>
        <end position="282"/>
    </location>
</feature>
<dbReference type="HOGENOM" id="CLU_000445_33_1_7"/>
<proteinExistence type="inferred from homology"/>
<evidence type="ECO:0000256" key="8">
    <source>
        <dbReference type="RuleBase" id="RU362002"/>
    </source>
</evidence>
<evidence type="ECO:0000256" key="4">
    <source>
        <dbReference type="ARBA" id="ARBA00022692"/>
    </source>
</evidence>
<name>W4L5J0_ENTF1</name>
<dbReference type="SUPFAM" id="SSF111352">
    <property type="entry name" value="Ammonium transporter"/>
    <property type="match status" value="1"/>
</dbReference>
<feature type="transmembrane region" description="Helical" evidence="8">
    <location>
        <begin position="12"/>
        <end position="32"/>
    </location>
</feature>
<feature type="transmembrane region" description="Helical" evidence="8">
    <location>
        <begin position="316"/>
        <end position="335"/>
    </location>
</feature>